<sequence length="185" mass="20274">MRGKSFSLDLMEKEQVVFLSSKNTTELWHKRMGHFSHAALLLMKKMELVRGLPSLDIFDHQAWAKGEDFRIADTPAFSLPLCVFGVDENANQLCVVPPSNSALCSGGDVVSLKTSGSKWYIGVVANRCSHGNLKLAITVLPVSLDSPADSPSASDRELYATFRNVRILCVLTAPNLDQTDLGDNH</sequence>
<dbReference type="EMBL" id="JBAMMX010000008">
    <property type="protein sequence ID" value="KAK6935286.1"/>
    <property type="molecule type" value="Genomic_DNA"/>
</dbReference>
<dbReference type="InterPro" id="IPR003245">
    <property type="entry name" value="Phytocyanin_dom"/>
</dbReference>
<dbReference type="Proteomes" id="UP001370490">
    <property type="component" value="Unassembled WGS sequence"/>
</dbReference>
<dbReference type="Pfam" id="PF13976">
    <property type="entry name" value="gag_pre-integrs"/>
    <property type="match status" value="1"/>
</dbReference>
<reference evidence="3 4" key="1">
    <citation type="submission" date="2023-12" db="EMBL/GenBank/DDBJ databases">
        <title>A high-quality genome assembly for Dillenia turbinata (Dilleniales).</title>
        <authorList>
            <person name="Chanderbali A."/>
        </authorList>
    </citation>
    <scope>NUCLEOTIDE SEQUENCE [LARGE SCALE GENOMIC DNA]</scope>
    <source>
        <strain evidence="3">LSX21</strain>
        <tissue evidence="3">Leaf</tissue>
    </source>
</reference>
<organism evidence="3 4">
    <name type="scientific">Dillenia turbinata</name>
    <dbReference type="NCBI Taxonomy" id="194707"/>
    <lineage>
        <taxon>Eukaryota</taxon>
        <taxon>Viridiplantae</taxon>
        <taxon>Streptophyta</taxon>
        <taxon>Embryophyta</taxon>
        <taxon>Tracheophyta</taxon>
        <taxon>Spermatophyta</taxon>
        <taxon>Magnoliopsida</taxon>
        <taxon>eudicotyledons</taxon>
        <taxon>Gunneridae</taxon>
        <taxon>Pentapetalae</taxon>
        <taxon>Dilleniales</taxon>
        <taxon>Dilleniaceae</taxon>
        <taxon>Dillenia</taxon>
    </lineage>
</organism>
<dbReference type="SUPFAM" id="SSF49503">
    <property type="entry name" value="Cupredoxins"/>
    <property type="match status" value="1"/>
</dbReference>
<accession>A0AAN8VSK0</accession>
<evidence type="ECO:0000313" key="3">
    <source>
        <dbReference type="EMBL" id="KAK6935286.1"/>
    </source>
</evidence>
<name>A0AAN8VSK0_9MAGN</name>
<evidence type="ECO:0000259" key="2">
    <source>
        <dbReference type="Pfam" id="PF13976"/>
    </source>
</evidence>
<proteinExistence type="predicted"/>
<comment type="caution">
    <text evidence="3">The sequence shown here is derived from an EMBL/GenBank/DDBJ whole genome shotgun (WGS) entry which is preliminary data.</text>
</comment>
<dbReference type="InterPro" id="IPR025724">
    <property type="entry name" value="GAG-pre-integrase_dom"/>
</dbReference>
<evidence type="ECO:0000259" key="1">
    <source>
        <dbReference type="Pfam" id="PF02298"/>
    </source>
</evidence>
<protein>
    <submittedName>
        <fullName evidence="3">GAG-pre-integrase domain</fullName>
    </submittedName>
</protein>
<dbReference type="Pfam" id="PF02298">
    <property type="entry name" value="Cu_bind_like"/>
    <property type="match status" value="1"/>
</dbReference>
<keyword evidence="4" id="KW-1185">Reference proteome</keyword>
<dbReference type="GO" id="GO:0009055">
    <property type="term" value="F:electron transfer activity"/>
    <property type="evidence" value="ECO:0007669"/>
    <property type="project" value="InterPro"/>
</dbReference>
<feature type="domain" description="Phytocyanin" evidence="1">
    <location>
        <begin position="59"/>
        <end position="131"/>
    </location>
</feature>
<evidence type="ECO:0000313" key="4">
    <source>
        <dbReference type="Proteomes" id="UP001370490"/>
    </source>
</evidence>
<feature type="domain" description="GAG-pre-integrase" evidence="2">
    <location>
        <begin position="7"/>
        <end position="56"/>
    </location>
</feature>
<gene>
    <name evidence="3" type="ORF">RJ641_035441</name>
</gene>
<dbReference type="InterPro" id="IPR008972">
    <property type="entry name" value="Cupredoxin"/>
</dbReference>
<dbReference type="AlphaFoldDB" id="A0AAN8VSK0"/>
<dbReference type="Gene3D" id="2.60.40.420">
    <property type="entry name" value="Cupredoxins - blue copper proteins"/>
    <property type="match status" value="1"/>
</dbReference>